<dbReference type="InterPro" id="IPR005302">
    <property type="entry name" value="MoCF_Sase_C"/>
</dbReference>
<comment type="caution">
    <text evidence="2">The sequence shown here is derived from an EMBL/GenBank/DDBJ whole genome shotgun (WGS) entry which is preliminary data.</text>
</comment>
<reference evidence="2 3" key="1">
    <citation type="submission" date="2024-06" db="EMBL/GenBank/DDBJ databases">
        <title>Genomic Encyclopedia of Type Strains, Phase IV (KMG-IV): sequencing the most valuable type-strain genomes for metagenomic binning, comparative biology and taxonomic classification.</title>
        <authorList>
            <person name="Goeker M."/>
        </authorList>
    </citation>
    <scope>NUCLEOTIDE SEQUENCE [LARGE SCALE GENOMIC DNA]</scope>
    <source>
        <strain evidence="2 3">DSM 28102</strain>
    </source>
</reference>
<dbReference type="EMBL" id="JBEPLY010000003">
    <property type="protein sequence ID" value="MET3599407.1"/>
    <property type="molecule type" value="Genomic_DNA"/>
</dbReference>
<dbReference type="PANTHER" id="PTHR14237">
    <property type="entry name" value="MOLYBDOPTERIN COFACTOR SULFURASE MOSC"/>
    <property type="match status" value="1"/>
</dbReference>
<feature type="domain" description="MOSC" evidence="1">
    <location>
        <begin position="115"/>
        <end position="269"/>
    </location>
</feature>
<gene>
    <name evidence="2" type="ORF">ABID12_001338</name>
</gene>
<evidence type="ECO:0000313" key="2">
    <source>
        <dbReference type="EMBL" id="MET3599407.1"/>
    </source>
</evidence>
<keyword evidence="3" id="KW-1185">Reference proteome</keyword>
<sequence length="283" mass="30825">MKIAALNVYPLKSARGIALSKRQCGFSGLQGDRIAVITDPDGRFITQRELPALAKLSVRPRDQGLEIEMDGAETLFAAPHSTERFDVTVWKDTVNAASTAASVNETLSSWLERAVRLAFFDRQANRIASRDWIETDTPVSFADGFQLLVTTTGSLAALNADLAAQGAATVGMERFRPNIVLDCEDPWAEDGWTGITVAGIRIDFVKPCSRCIMTTQDQMTGARGGANPLPALGRQHMSGDRRVPGPLFGWNAVPRGEGMLQVGDTVEITGERDEPWPLKKRRG</sequence>
<organism evidence="2 3">
    <name type="scientific">Martelella mangrovi</name>
    <dbReference type="NCBI Taxonomy" id="1397477"/>
    <lineage>
        <taxon>Bacteria</taxon>
        <taxon>Pseudomonadati</taxon>
        <taxon>Pseudomonadota</taxon>
        <taxon>Alphaproteobacteria</taxon>
        <taxon>Hyphomicrobiales</taxon>
        <taxon>Aurantimonadaceae</taxon>
        <taxon>Martelella</taxon>
    </lineage>
</organism>
<dbReference type="Proteomes" id="UP001549164">
    <property type="component" value="Unassembled WGS sequence"/>
</dbReference>
<dbReference type="RefSeq" id="WP_354433574.1">
    <property type="nucleotide sequence ID" value="NZ_JBEPLY010000003.1"/>
</dbReference>
<dbReference type="InterPro" id="IPR005303">
    <property type="entry name" value="MOCOS_middle"/>
</dbReference>
<protein>
    <submittedName>
        <fullName evidence="2">Uncharacterized protein YcbX</fullName>
    </submittedName>
</protein>
<dbReference type="PROSITE" id="PS51340">
    <property type="entry name" value="MOSC"/>
    <property type="match status" value="1"/>
</dbReference>
<dbReference type="Pfam" id="PF03473">
    <property type="entry name" value="MOSC"/>
    <property type="match status" value="1"/>
</dbReference>
<evidence type="ECO:0000313" key="3">
    <source>
        <dbReference type="Proteomes" id="UP001549164"/>
    </source>
</evidence>
<dbReference type="InterPro" id="IPR011037">
    <property type="entry name" value="Pyrv_Knase-like_insert_dom_sf"/>
</dbReference>
<accession>A0ABV2IAY3</accession>
<dbReference type="PANTHER" id="PTHR14237:SF19">
    <property type="entry name" value="MITOCHONDRIAL AMIDOXIME REDUCING COMPONENT 1"/>
    <property type="match status" value="1"/>
</dbReference>
<dbReference type="Pfam" id="PF03476">
    <property type="entry name" value="MOSC_N"/>
    <property type="match status" value="1"/>
</dbReference>
<name>A0ABV2IAY3_9HYPH</name>
<evidence type="ECO:0000259" key="1">
    <source>
        <dbReference type="PROSITE" id="PS51340"/>
    </source>
</evidence>
<dbReference type="SUPFAM" id="SSF50800">
    <property type="entry name" value="PK beta-barrel domain-like"/>
    <property type="match status" value="1"/>
</dbReference>
<dbReference type="SUPFAM" id="SSF141673">
    <property type="entry name" value="MOSC N-terminal domain-like"/>
    <property type="match status" value="1"/>
</dbReference>
<proteinExistence type="predicted"/>